<evidence type="ECO:0000259" key="1">
    <source>
        <dbReference type="Pfam" id="PF00535"/>
    </source>
</evidence>
<dbReference type="AlphaFoldDB" id="A0A2H0WB82"/>
<accession>A0A2H0WB82</accession>
<sequence length="277" mass="31825">MKISVIITIYNEEKHIEKCLSSLKEQSFKNFEVIVIDDGSTDKTREVLAEFKTKDNNSLKLKILKKDHQGPAKARNLAVTKSKGDILVFLDGDMFFDKDFLKQLISPIEKGKAKGTFSTEEYVANWNNCWARAWNYNWNLPDKRRINPQNINQAKDFRAILKKEFDKVGGFEDIGYTDTWTLSEKLKYKPQATKAKYYHFNPSSLKEIFNQSKWVAKRKYKLGGLGKGIALLRANPIFSLISGLKTALIKKEPGFLVFKLVYDFGLSLGLLEKKKHA</sequence>
<name>A0A2H0WB82_9BACT</name>
<feature type="domain" description="Glycosyltransferase 2-like" evidence="1">
    <location>
        <begin position="4"/>
        <end position="166"/>
    </location>
</feature>
<protein>
    <recommendedName>
        <fullName evidence="1">Glycosyltransferase 2-like domain-containing protein</fullName>
    </recommendedName>
</protein>
<dbReference type="Pfam" id="PF00535">
    <property type="entry name" value="Glycos_transf_2"/>
    <property type="match status" value="1"/>
</dbReference>
<dbReference type="Proteomes" id="UP000230093">
    <property type="component" value="Unassembled WGS sequence"/>
</dbReference>
<dbReference type="InterPro" id="IPR050834">
    <property type="entry name" value="Glycosyltransf_2"/>
</dbReference>
<evidence type="ECO:0000313" key="2">
    <source>
        <dbReference type="EMBL" id="PIS09178.1"/>
    </source>
</evidence>
<dbReference type="EMBL" id="PEZT01000016">
    <property type="protein sequence ID" value="PIS09178.1"/>
    <property type="molecule type" value="Genomic_DNA"/>
</dbReference>
<dbReference type="InterPro" id="IPR029044">
    <property type="entry name" value="Nucleotide-diphossugar_trans"/>
</dbReference>
<dbReference type="PANTHER" id="PTHR43685:SF3">
    <property type="entry name" value="SLR2126 PROTEIN"/>
    <property type="match status" value="1"/>
</dbReference>
<gene>
    <name evidence="2" type="ORF">COT75_02875</name>
</gene>
<dbReference type="CDD" id="cd00761">
    <property type="entry name" value="Glyco_tranf_GTA_type"/>
    <property type="match status" value="1"/>
</dbReference>
<dbReference type="Gene3D" id="3.90.550.10">
    <property type="entry name" value="Spore Coat Polysaccharide Biosynthesis Protein SpsA, Chain A"/>
    <property type="match status" value="1"/>
</dbReference>
<comment type="caution">
    <text evidence="2">The sequence shown here is derived from an EMBL/GenBank/DDBJ whole genome shotgun (WGS) entry which is preliminary data.</text>
</comment>
<evidence type="ECO:0000313" key="3">
    <source>
        <dbReference type="Proteomes" id="UP000230093"/>
    </source>
</evidence>
<reference evidence="3" key="1">
    <citation type="submission" date="2017-09" db="EMBL/GenBank/DDBJ databases">
        <title>Depth-based differentiation of microbial function through sediment-hosted aquifers and enrichment of novel symbionts in the deep terrestrial subsurface.</title>
        <authorList>
            <person name="Probst A.J."/>
            <person name="Ladd B."/>
            <person name="Jarett J.K."/>
            <person name="Geller-Mcgrath D.E."/>
            <person name="Sieber C.M.K."/>
            <person name="Emerson J.B."/>
            <person name="Anantharaman K."/>
            <person name="Thomas B.C."/>
            <person name="Malmstrom R."/>
            <person name="Stieglmeier M."/>
            <person name="Klingl A."/>
            <person name="Woyke T."/>
            <person name="Ryan C.M."/>
            <person name="Banfield J.F."/>
        </authorList>
    </citation>
    <scope>NUCLEOTIDE SEQUENCE [LARGE SCALE GENOMIC DNA]</scope>
</reference>
<dbReference type="InterPro" id="IPR001173">
    <property type="entry name" value="Glyco_trans_2-like"/>
</dbReference>
<dbReference type="PANTHER" id="PTHR43685">
    <property type="entry name" value="GLYCOSYLTRANSFERASE"/>
    <property type="match status" value="1"/>
</dbReference>
<organism evidence="2 3">
    <name type="scientific">Candidatus Beckwithbacteria bacterium CG10_big_fil_rev_8_21_14_0_10_34_10</name>
    <dbReference type="NCBI Taxonomy" id="1974495"/>
    <lineage>
        <taxon>Bacteria</taxon>
        <taxon>Candidatus Beckwithiibacteriota</taxon>
    </lineage>
</organism>
<proteinExistence type="predicted"/>
<dbReference type="SUPFAM" id="SSF53448">
    <property type="entry name" value="Nucleotide-diphospho-sugar transferases"/>
    <property type="match status" value="1"/>
</dbReference>